<dbReference type="Pfam" id="PF09331">
    <property type="entry name" value="DUF1985"/>
    <property type="match status" value="1"/>
</dbReference>
<dbReference type="AlphaFoldDB" id="A0A9R1WK12"/>
<reference evidence="2 3" key="1">
    <citation type="journal article" date="2017" name="Nat. Commun.">
        <title>Genome assembly with in vitro proximity ligation data and whole-genome triplication in lettuce.</title>
        <authorList>
            <person name="Reyes-Chin-Wo S."/>
            <person name="Wang Z."/>
            <person name="Yang X."/>
            <person name="Kozik A."/>
            <person name="Arikit S."/>
            <person name="Song C."/>
            <person name="Xia L."/>
            <person name="Froenicke L."/>
            <person name="Lavelle D.O."/>
            <person name="Truco M.J."/>
            <person name="Xia R."/>
            <person name="Zhu S."/>
            <person name="Xu C."/>
            <person name="Xu H."/>
            <person name="Xu X."/>
            <person name="Cox K."/>
            <person name="Korf I."/>
            <person name="Meyers B.C."/>
            <person name="Michelmore R.W."/>
        </authorList>
    </citation>
    <scope>NUCLEOTIDE SEQUENCE [LARGE SCALE GENOMIC DNA]</scope>
    <source>
        <strain evidence="3">cv. Salinas</strain>
        <tissue evidence="2">Seedlings</tissue>
    </source>
</reference>
<dbReference type="Proteomes" id="UP000235145">
    <property type="component" value="Unassembled WGS sequence"/>
</dbReference>
<evidence type="ECO:0000259" key="1">
    <source>
        <dbReference type="Pfam" id="PF09331"/>
    </source>
</evidence>
<comment type="caution">
    <text evidence="2">The sequence shown here is derived from an EMBL/GenBank/DDBJ whole genome shotgun (WGS) entry which is preliminary data.</text>
</comment>
<organism evidence="2 3">
    <name type="scientific">Lactuca sativa</name>
    <name type="common">Garden lettuce</name>
    <dbReference type="NCBI Taxonomy" id="4236"/>
    <lineage>
        <taxon>Eukaryota</taxon>
        <taxon>Viridiplantae</taxon>
        <taxon>Streptophyta</taxon>
        <taxon>Embryophyta</taxon>
        <taxon>Tracheophyta</taxon>
        <taxon>Spermatophyta</taxon>
        <taxon>Magnoliopsida</taxon>
        <taxon>eudicotyledons</taxon>
        <taxon>Gunneridae</taxon>
        <taxon>Pentapetalae</taxon>
        <taxon>asterids</taxon>
        <taxon>campanulids</taxon>
        <taxon>Asterales</taxon>
        <taxon>Asteraceae</taxon>
        <taxon>Cichorioideae</taxon>
        <taxon>Cichorieae</taxon>
        <taxon>Lactucinae</taxon>
        <taxon>Lactuca</taxon>
    </lineage>
</organism>
<dbReference type="PANTHER" id="PTHR48449:SF1">
    <property type="entry name" value="DUF1985 DOMAIN-CONTAINING PROTEIN"/>
    <property type="match status" value="1"/>
</dbReference>
<sequence length="264" mass="31057">MTHLQNRPVCGVMFRQSCFGDYVNMPMGIECHPLLCHYLMCKEFTTFDPIDIKAFIFPVSDYHVCFDRKALCLVTGLRFGEYFPPSFGFAEFRERMFPFVSLSRSVSMNDLMHMFNNLLHQLSNEDMVRDSLLYILEHGFLGKYPQQPVTNERMTLVYNLNKFNRYSWGRVIWDFTYKEMCTVFDKIKDHLSPNTPRVGSRHTYTLQGFVYAFKIWIMETFPNSRIVGSPIPSVIPRAVSYPRMRRLQLPDCQRILNVTNICSL</sequence>
<evidence type="ECO:0000313" key="2">
    <source>
        <dbReference type="EMBL" id="KAJ0225418.1"/>
    </source>
</evidence>
<accession>A0A9R1WK12</accession>
<dbReference type="OrthoDB" id="1052998at2759"/>
<feature type="domain" description="DUF1985" evidence="1">
    <location>
        <begin position="54"/>
        <end position="177"/>
    </location>
</feature>
<dbReference type="PANTHER" id="PTHR48449">
    <property type="entry name" value="DUF1985 DOMAIN-CONTAINING PROTEIN"/>
    <property type="match status" value="1"/>
</dbReference>
<gene>
    <name evidence="2" type="ORF">LSAT_V11C100021690</name>
</gene>
<name>A0A9R1WK12_LACSA</name>
<dbReference type="EMBL" id="NBSK02000001">
    <property type="protein sequence ID" value="KAJ0225418.1"/>
    <property type="molecule type" value="Genomic_DNA"/>
</dbReference>
<protein>
    <recommendedName>
        <fullName evidence="1">DUF1985 domain-containing protein</fullName>
    </recommendedName>
</protein>
<proteinExistence type="predicted"/>
<dbReference type="InterPro" id="IPR015410">
    <property type="entry name" value="DUF1985"/>
</dbReference>
<keyword evidence="3" id="KW-1185">Reference proteome</keyword>
<evidence type="ECO:0000313" key="3">
    <source>
        <dbReference type="Proteomes" id="UP000235145"/>
    </source>
</evidence>